<dbReference type="Gene3D" id="1.10.10.2830">
    <property type="match status" value="1"/>
</dbReference>
<keyword evidence="3" id="KW-0238">DNA-binding</keyword>
<dbReference type="PaxDb" id="665571-STHERM_c22510"/>
<protein>
    <submittedName>
        <fullName evidence="5">Probable chromosome 1-partitioning protein ParB</fullName>
    </submittedName>
</protein>
<keyword evidence="2" id="KW-0159">Chromosome partition</keyword>
<dbReference type="SUPFAM" id="SSF110849">
    <property type="entry name" value="ParB/Sulfiredoxin"/>
    <property type="match status" value="1"/>
</dbReference>
<dbReference type="AlphaFoldDB" id="E0RRR9"/>
<accession>E0RRR9</accession>
<dbReference type="GO" id="GO:0045881">
    <property type="term" value="P:positive regulation of sporulation resulting in formation of a cellular spore"/>
    <property type="evidence" value="ECO:0007669"/>
    <property type="project" value="TreeGrafter"/>
</dbReference>
<evidence type="ECO:0000259" key="4">
    <source>
        <dbReference type="PROSITE" id="PS50943"/>
    </source>
</evidence>
<dbReference type="Pfam" id="PF23552">
    <property type="entry name" value="ParB_C"/>
    <property type="match status" value="1"/>
</dbReference>
<organism evidence="5 6">
    <name type="scientific">Winmispira thermophila (strain ATCC 49972 / DSM 6192 / RI 19.B1)</name>
    <name type="common">Spirochaeta thermophila</name>
    <dbReference type="NCBI Taxonomy" id="665571"/>
    <lineage>
        <taxon>Bacteria</taxon>
        <taxon>Pseudomonadati</taxon>
        <taxon>Spirochaetota</taxon>
        <taxon>Spirochaetia</taxon>
        <taxon>Winmispirales</taxon>
        <taxon>Winmispiraceae</taxon>
        <taxon>Winmispira</taxon>
    </lineage>
</organism>
<dbReference type="GO" id="GO:0003677">
    <property type="term" value="F:DNA binding"/>
    <property type="evidence" value="ECO:0007669"/>
    <property type="project" value="UniProtKB-KW"/>
</dbReference>
<dbReference type="InterPro" id="IPR001387">
    <property type="entry name" value="Cro/C1-type_HTH"/>
</dbReference>
<dbReference type="Pfam" id="PF17762">
    <property type="entry name" value="HTH_ParB"/>
    <property type="match status" value="1"/>
</dbReference>
<dbReference type="FunFam" id="1.10.10.2830:FF:000001">
    <property type="entry name" value="Chromosome partitioning protein ParB"/>
    <property type="match status" value="1"/>
</dbReference>
<feature type="domain" description="HTH cro/C1-type" evidence="4">
    <location>
        <begin position="133"/>
        <end position="159"/>
    </location>
</feature>
<reference evidence="5 6" key="2">
    <citation type="journal article" date="2010" name="J. Bacteriol.">
        <title>Genome sequence of the polysaccharide-degrading, thermophilic anaerobe Spirochaeta thermophila DSM 6192.</title>
        <authorList>
            <person name="Angelov A."/>
            <person name="Liebl S."/>
            <person name="Ballschmiter M."/>
            <person name="Bomeke M."/>
            <person name="Lehmann R."/>
            <person name="Liesegang H."/>
            <person name="Daniel R."/>
            <person name="Liebl W."/>
        </authorList>
    </citation>
    <scope>NUCLEOTIDE SEQUENCE [LARGE SCALE GENOMIC DNA]</scope>
    <source>
        <strain evidence="6">ATCC 49972 / DSM 6192 / RI 19.B1</strain>
    </source>
</reference>
<proteinExistence type="inferred from homology"/>
<dbReference type="FunFam" id="3.90.1530.30:FF:000001">
    <property type="entry name" value="Chromosome partitioning protein ParB"/>
    <property type="match status" value="1"/>
</dbReference>
<dbReference type="Proteomes" id="UP000001296">
    <property type="component" value="Chromosome"/>
</dbReference>
<dbReference type="InterPro" id="IPR050336">
    <property type="entry name" value="Chromosome_partition/occlusion"/>
</dbReference>
<gene>
    <name evidence="5" type="primary">parB</name>
    <name evidence="5" type="ordered locus">STHERM_c22510</name>
</gene>
<dbReference type="KEGG" id="sta:STHERM_c22510"/>
<dbReference type="SMART" id="SM00470">
    <property type="entry name" value="ParB"/>
    <property type="match status" value="1"/>
</dbReference>
<dbReference type="CDD" id="cd16393">
    <property type="entry name" value="SPO0J_N"/>
    <property type="match status" value="1"/>
</dbReference>
<dbReference type="HOGENOM" id="CLU_023853_0_0_12"/>
<dbReference type="NCBIfam" id="TIGR00180">
    <property type="entry name" value="parB_part"/>
    <property type="match status" value="1"/>
</dbReference>
<comment type="similarity">
    <text evidence="1">Belongs to the ParB family.</text>
</comment>
<sequence length="287" mass="32094">MAKRGLGKGIDALLGGGLDFSEEEGSLREVEVERLVPQEGQPRKHFDEAALEDLARSIKEKGVLQPLLVEELPGGKFRIVAGERRYRAAKLAGRTTVPVIVRSFTEQERLEIALIENIQREDLTPIEEAQAYRALMEHAGLTQEQLAERLGKSRPVIANALRLLQLPEEMQRALDERTITPGHARAILSVPDDEGRRRLFSQIVKEGLSVREAERRAARVAGDAAGRKTPADERARDPFLRDLEDRCIERLGTKVRIKGSLERGVVEIAYFSRDDLERLVEALLGGE</sequence>
<dbReference type="PROSITE" id="PS50943">
    <property type="entry name" value="HTH_CROC1"/>
    <property type="match status" value="1"/>
</dbReference>
<dbReference type="Gene3D" id="3.90.1530.30">
    <property type="match status" value="1"/>
</dbReference>
<evidence type="ECO:0000256" key="3">
    <source>
        <dbReference type="ARBA" id="ARBA00023125"/>
    </source>
</evidence>
<evidence type="ECO:0000256" key="2">
    <source>
        <dbReference type="ARBA" id="ARBA00022829"/>
    </source>
</evidence>
<dbReference type="SUPFAM" id="SSF109709">
    <property type="entry name" value="KorB DNA-binding domain-like"/>
    <property type="match status" value="1"/>
</dbReference>
<evidence type="ECO:0000256" key="1">
    <source>
        <dbReference type="ARBA" id="ARBA00006295"/>
    </source>
</evidence>
<dbReference type="InterPro" id="IPR003115">
    <property type="entry name" value="ParB_N"/>
</dbReference>
<dbReference type="GO" id="GO:0007059">
    <property type="term" value="P:chromosome segregation"/>
    <property type="evidence" value="ECO:0007669"/>
    <property type="project" value="UniProtKB-KW"/>
</dbReference>
<dbReference type="RefSeq" id="WP_013315011.1">
    <property type="nucleotide sequence ID" value="NC_014484.1"/>
</dbReference>
<dbReference type="InterPro" id="IPR004437">
    <property type="entry name" value="ParB/RepB/Spo0J"/>
</dbReference>
<dbReference type="InterPro" id="IPR036086">
    <property type="entry name" value="ParB/Sulfiredoxin_sf"/>
</dbReference>
<dbReference type="Pfam" id="PF02195">
    <property type="entry name" value="ParB_N"/>
    <property type="match status" value="1"/>
</dbReference>
<reference key="1">
    <citation type="submission" date="2009-08" db="EMBL/GenBank/DDBJ databases">
        <title>The genome sequence of Spirochaeta thermophila DSM6192.</title>
        <authorList>
            <person name="Angelov A."/>
            <person name="Mientus M."/>
            <person name="Wittenberg S."/>
            <person name="Lehmann R."/>
            <person name="Liesegang H."/>
            <person name="Daniel R."/>
            <person name="Liebl W."/>
        </authorList>
    </citation>
    <scope>NUCLEOTIDE SEQUENCE</scope>
    <source>
        <strain>DSM 6192</strain>
    </source>
</reference>
<dbReference type="EMBL" id="CP001698">
    <property type="protein sequence ID" value="ADN03173.1"/>
    <property type="molecule type" value="Genomic_DNA"/>
</dbReference>
<dbReference type="InterPro" id="IPR057240">
    <property type="entry name" value="ParB_dimer_C"/>
</dbReference>
<dbReference type="GO" id="GO:0005694">
    <property type="term" value="C:chromosome"/>
    <property type="evidence" value="ECO:0007669"/>
    <property type="project" value="TreeGrafter"/>
</dbReference>
<dbReference type="InterPro" id="IPR041468">
    <property type="entry name" value="HTH_ParB/Spo0J"/>
</dbReference>
<dbReference type="CDD" id="cd00093">
    <property type="entry name" value="HTH_XRE"/>
    <property type="match status" value="1"/>
</dbReference>
<dbReference type="eggNOG" id="COG1475">
    <property type="taxonomic scope" value="Bacteria"/>
</dbReference>
<evidence type="ECO:0000313" key="6">
    <source>
        <dbReference type="Proteomes" id="UP000001296"/>
    </source>
</evidence>
<evidence type="ECO:0000313" key="5">
    <source>
        <dbReference type="EMBL" id="ADN03173.1"/>
    </source>
</evidence>
<dbReference type="PANTHER" id="PTHR33375:SF1">
    <property type="entry name" value="CHROMOSOME-PARTITIONING PROTEIN PARB-RELATED"/>
    <property type="match status" value="1"/>
</dbReference>
<dbReference type="PANTHER" id="PTHR33375">
    <property type="entry name" value="CHROMOSOME-PARTITIONING PROTEIN PARB-RELATED"/>
    <property type="match status" value="1"/>
</dbReference>
<name>E0RRR9_WINT6</name>